<feature type="transmembrane region" description="Helical" evidence="2">
    <location>
        <begin position="299"/>
        <end position="320"/>
    </location>
</feature>
<dbReference type="NCBIfam" id="TIGR01590">
    <property type="entry name" value="yir-bir-cir_Pla"/>
    <property type="match status" value="1"/>
</dbReference>
<keyword evidence="2" id="KW-0472">Membrane</keyword>
<organism evidence="3 4">
    <name type="scientific">Plasmodium yoelii 17X</name>
    <dbReference type="NCBI Taxonomy" id="1323249"/>
    <lineage>
        <taxon>Eukaryota</taxon>
        <taxon>Sar</taxon>
        <taxon>Alveolata</taxon>
        <taxon>Apicomplexa</taxon>
        <taxon>Aconoidasida</taxon>
        <taxon>Haemosporida</taxon>
        <taxon>Plasmodiidae</taxon>
        <taxon>Plasmodium</taxon>
        <taxon>Plasmodium (Vinckeia)</taxon>
    </lineage>
</organism>
<feature type="region of interest" description="Disordered" evidence="1">
    <location>
        <begin position="264"/>
        <end position="291"/>
    </location>
</feature>
<dbReference type="Pfam" id="PF06022">
    <property type="entry name" value="Cir_Bir_Yir"/>
    <property type="match status" value="1"/>
</dbReference>
<accession>V7PVC9</accession>
<keyword evidence="4" id="KW-1185">Reference proteome</keyword>
<evidence type="ECO:0008006" key="5">
    <source>
        <dbReference type="Google" id="ProtNLM"/>
    </source>
</evidence>
<dbReference type="Proteomes" id="UP000018538">
    <property type="component" value="Unassembled WGS sequence"/>
</dbReference>
<evidence type="ECO:0000256" key="2">
    <source>
        <dbReference type="SAM" id="Phobius"/>
    </source>
</evidence>
<name>V7PVC9_PLAYE</name>
<proteinExistence type="predicted"/>
<evidence type="ECO:0000313" key="4">
    <source>
        <dbReference type="Proteomes" id="UP000018538"/>
    </source>
</evidence>
<dbReference type="InterPro" id="IPR006477">
    <property type="entry name" value="Yir_bir_cir"/>
</dbReference>
<evidence type="ECO:0000256" key="1">
    <source>
        <dbReference type="SAM" id="MobiDB-lite"/>
    </source>
</evidence>
<feature type="compositionally biased region" description="Low complexity" evidence="1">
    <location>
        <begin position="270"/>
        <end position="281"/>
    </location>
</feature>
<gene>
    <name evidence="3" type="ORF">YYC_00013</name>
</gene>
<protein>
    <recommendedName>
        <fullName evidence="5">YIR protein</fullName>
    </recommendedName>
</protein>
<evidence type="ECO:0000313" key="3">
    <source>
        <dbReference type="EMBL" id="ETB63536.1"/>
    </source>
</evidence>
<dbReference type="AlphaFoldDB" id="V7PVC9"/>
<dbReference type="EMBL" id="KI635718">
    <property type="protein sequence ID" value="ETB63536.1"/>
    <property type="molecule type" value="Genomic_DNA"/>
</dbReference>
<sequence length="339" mass="39271">MDIINNHKFNHKLCYTYDQNKHLQFKACSEFDTFRKFFPDELDGSRNYDFKKGFFKTYCSNNNCDSDIDKINAGCLWLFNKFYGDRNNFSNYADNNINIVTYIMTWISYQLNQKPQKEISKFTDFYSKHIQNVEEYKKTIDNIDAYNSYMDLINQKNELMDIDISDMSKFYSLFKILCNVISNAGKQNVSKTYLEYADEFVTEYQKLINNNNTDTEESAYSQLLSTLSNDYVKFGKNKIGNTSINLPSLPTEKTDENVGISDSKETITVSSSGTPESSSKAKISDSDSTLPSPSQVNKLILIPIIFVATLILLGIGYKYSLFGFRKRSQKQYLREKLKK</sequence>
<keyword evidence="2" id="KW-1133">Transmembrane helix</keyword>
<keyword evidence="2" id="KW-0812">Transmembrane</keyword>
<reference evidence="3 4" key="1">
    <citation type="submission" date="2013-11" db="EMBL/GenBank/DDBJ databases">
        <title>The Genome Sequence of Plasmodium yoelii 17X.</title>
        <authorList>
            <consortium name="The Broad Institute Genomics Platform"/>
            <consortium name="The Broad Institute Genome Sequencing Center for Infectious Disease"/>
            <person name="Neafsey D."/>
            <person name="Adams J."/>
            <person name="Walker B."/>
            <person name="Young S.K."/>
            <person name="Zeng Q."/>
            <person name="Gargeya S."/>
            <person name="Fitzgerald M."/>
            <person name="Haas B."/>
            <person name="Abouelleil A."/>
            <person name="Alvarado L."/>
            <person name="Chapman S.B."/>
            <person name="Gainer-Dewar J."/>
            <person name="Goldberg J."/>
            <person name="Griggs A."/>
            <person name="Gujja S."/>
            <person name="Hansen M."/>
            <person name="Howarth C."/>
            <person name="Imamovic A."/>
            <person name="Ireland A."/>
            <person name="Larimer J."/>
            <person name="McCowan C."/>
            <person name="Murphy C."/>
            <person name="Pearson M."/>
            <person name="Poon T.W."/>
            <person name="Priest M."/>
            <person name="Roberts A."/>
            <person name="Saif S."/>
            <person name="Shea T."/>
            <person name="Sykes S."/>
            <person name="Wortman J."/>
            <person name="Nusbaum C."/>
            <person name="Birren B."/>
        </authorList>
    </citation>
    <scope>NUCLEOTIDE SEQUENCE [LARGE SCALE GENOMIC DNA]</scope>
    <source>
        <strain evidence="3 4">17X</strain>
    </source>
</reference>